<gene>
    <name evidence="2" type="ORF">PXEA_LOCUS4404</name>
</gene>
<name>A0A448WG46_9PLAT</name>
<dbReference type="EMBL" id="CAAALY010010437">
    <property type="protein sequence ID" value="VEL10964.1"/>
    <property type="molecule type" value="Genomic_DNA"/>
</dbReference>
<dbReference type="OrthoDB" id="6241320at2759"/>
<evidence type="ECO:0000313" key="3">
    <source>
        <dbReference type="Proteomes" id="UP000784294"/>
    </source>
</evidence>
<feature type="region of interest" description="Disordered" evidence="1">
    <location>
        <begin position="1"/>
        <end position="22"/>
    </location>
</feature>
<dbReference type="AlphaFoldDB" id="A0A448WG46"/>
<proteinExistence type="predicted"/>
<dbReference type="Proteomes" id="UP000784294">
    <property type="component" value="Unassembled WGS sequence"/>
</dbReference>
<protein>
    <submittedName>
        <fullName evidence="2">Uncharacterized protein</fullName>
    </submittedName>
</protein>
<evidence type="ECO:0000256" key="1">
    <source>
        <dbReference type="SAM" id="MobiDB-lite"/>
    </source>
</evidence>
<sequence length="1057" mass="114742">MNHLVDSINSGQLNQQSTVTNDQERAALSQPLQSSLLNTWLCTHTSEASDYLHGQSESSLITSLPTDDWSMHLTSSNTSAPLFGFTATFQQPHPTNISSHVAQTLPLSMQERHPDKQADSNFGQISGMASTEINLTCVASSAGLSSTETNVPESTSYMHPKQMDILASNILNPNSSVSGYQAASSTDLIHPSYAGVTRSPLQAQLLENLIAAAGQQSCRVFSSTSPPDANFAQASRPIAVPLEKTLDPSITSLTSDATFMDARSHLSSMSSVQPKASSNLDNEIFASLSGDLAKLSERLPPIQPASRFRKSRIRETVEQWSSNRISIHDCRLKAVPSWVSDLQRKTSSLDNQVMDVLKQGNICVNCLDSNKLELNCFNVTCIRPLPRLCMLRGDNRPGCQSRLPALLVSEATNAVVQMAEKARALVACRKKTDVLLSNLYSFWLDGYRVDQPLVDTNLFDNCLLNEAQLSTGGPADGVDYKNRYTTVSRPSADLQEIPTNQHPRHYQHRHQEENRHRHHRCRQSIGLAKSQACASSSLFKTQSKPPPLSADVIQPCHPEPPSTCYLLASTNTAPLTSNENEIDSCRLDSTDAASLQIQQNQQQQASLDRHVYPPSLLTQTNFEILASTTGLDLNLPYRPASCIDITQRLSDCSLNRSELSSVPTMSLAPICQPQHPKDTSNIGQLTTGASTSVFREAVDPATAYLRLHHEDLFIKASTAPIQVASAQVPHAQEPLDLSWQTESSGPGDLRLTYQSGVTAQTCLLSSHLSTGTGGPLPSIEEINHEQNHPESLLPVVSPLVNALAPPTSPALASLGQPISSLEVVQPHQSALLQQLPLPLSLPLLGEGDTPSACLPTSLTSANSTISLLSISSATTTTTSYASGSSSSGADSISISVSQAARPTEALSSDQSKTLSSDPRDLQSVILGVAEDKALDDKQLKAIIQHHRNYQLRIFQQQQPLLAAQAQLPRIDHFNNDWQLSEITQDCLPGRRSSADLPVAEDSADQSLIYSLSEDKNRLEPDKNDNETAHVLHQLDFSKEEPNHFVSVHSMESSIISG</sequence>
<feature type="compositionally biased region" description="Polar residues" evidence="1">
    <location>
        <begin position="7"/>
        <end position="21"/>
    </location>
</feature>
<evidence type="ECO:0000313" key="2">
    <source>
        <dbReference type="EMBL" id="VEL10964.1"/>
    </source>
</evidence>
<organism evidence="2 3">
    <name type="scientific">Protopolystoma xenopodis</name>
    <dbReference type="NCBI Taxonomy" id="117903"/>
    <lineage>
        <taxon>Eukaryota</taxon>
        <taxon>Metazoa</taxon>
        <taxon>Spiralia</taxon>
        <taxon>Lophotrochozoa</taxon>
        <taxon>Platyhelminthes</taxon>
        <taxon>Monogenea</taxon>
        <taxon>Polyopisthocotylea</taxon>
        <taxon>Polystomatidea</taxon>
        <taxon>Polystomatidae</taxon>
        <taxon>Protopolystoma</taxon>
    </lineage>
</organism>
<comment type="caution">
    <text evidence="2">The sequence shown here is derived from an EMBL/GenBank/DDBJ whole genome shotgun (WGS) entry which is preliminary data.</text>
</comment>
<reference evidence="2" key="1">
    <citation type="submission" date="2018-11" db="EMBL/GenBank/DDBJ databases">
        <authorList>
            <consortium name="Pathogen Informatics"/>
        </authorList>
    </citation>
    <scope>NUCLEOTIDE SEQUENCE</scope>
</reference>
<accession>A0A448WG46</accession>
<keyword evidence="3" id="KW-1185">Reference proteome</keyword>